<dbReference type="PRINTS" id="PR00080">
    <property type="entry name" value="SDRFAMILY"/>
</dbReference>
<sequence>MAAAHEQLEEKRTRMPLGGRAAIVIGASGGIGREIALHLAEKGARVVVHYSSSQHSAEEVASIINNSSSSSDGVRAIACKANVSEPSQVAQLFDTAEQAFGPLHIMVNSAGVLDPKYLTLAQTSDEDWDRIFNVNCKGAFLCSREAAKRVVRGGGGRIINLSSSIVGLARPGFGAYAASKAAVEMMTRILAQELRGTNITANCVAPGPVATDMFYAGKSDAAIEVGVKSSPFERLGKVEDVAPLVAFLASDQGEWINAQVVRVNGGQV</sequence>
<dbReference type="InterPro" id="IPR036291">
    <property type="entry name" value="NAD(P)-bd_dom_sf"/>
</dbReference>
<evidence type="ECO:0000313" key="4">
    <source>
        <dbReference type="EMBL" id="ABK24920.1"/>
    </source>
</evidence>
<dbReference type="PANTHER" id="PTHR48107:SF7">
    <property type="entry name" value="RE15974P"/>
    <property type="match status" value="1"/>
</dbReference>
<feature type="domain" description="Ketoreductase" evidence="3">
    <location>
        <begin position="20"/>
        <end position="207"/>
    </location>
</feature>
<organism evidence="4">
    <name type="scientific">Picea sitchensis</name>
    <name type="common">Sitka spruce</name>
    <name type="synonym">Pinus sitchensis</name>
    <dbReference type="NCBI Taxonomy" id="3332"/>
    <lineage>
        <taxon>Eukaryota</taxon>
        <taxon>Viridiplantae</taxon>
        <taxon>Streptophyta</taxon>
        <taxon>Embryophyta</taxon>
        <taxon>Tracheophyta</taxon>
        <taxon>Spermatophyta</taxon>
        <taxon>Pinopsida</taxon>
        <taxon>Pinidae</taxon>
        <taxon>Conifers I</taxon>
        <taxon>Pinales</taxon>
        <taxon>Pinaceae</taxon>
        <taxon>Picea</taxon>
    </lineage>
</organism>
<dbReference type="EMBL" id="EF085617">
    <property type="protein sequence ID" value="ABK24920.1"/>
    <property type="molecule type" value="mRNA"/>
</dbReference>
<dbReference type="FunFam" id="3.40.50.720:FF:000084">
    <property type="entry name" value="Short-chain dehydrogenase reductase"/>
    <property type="match status" value="1"/>
</dbReference>
<dbReference type="PROSITE" id="PS00061">
    <property type="entry name" value="ADH_SHORT"/>
    <property type="match status" value="1"/>
</dbReference>
<dbReference type="PANTHER" id="PTHR48107">
    <property type="entry name" value="NADPH-DEPENDENT ALDEHYDE REDUCTASE-LIKE PROTEIN, CHLOROPLASTIC-RELATED"/>
    <property type="match status" value="1"/>
</dbReference>
<evidence type="ECO:0000256" key="2">
    <source>
        <dbReference type="ARBA" id="ARBA00023002"/>
    </source>
</evidence>
<dbReference type="Pfam" id="PF13561">
    <property type="entry name" value="adh_short_C2"/>
    <property type="match status" value="1"/>
</dbReference>
<dbReference type="GO" id="GO:0016614">
    <property type="term" value="F:oxidoreductase activity, acting on CH-OH group of donors"/>
    <property type="evidence" value="ECO:0007669"/>
    <property type="project" value="UniProtKB-ARBA"/>
</dbReference>
<keyword evidence="2" id="KW-0560">Oxidoreductase</keyword>
<dbReference type="InterPro" id="IPR057326">
    <property type="entry name" value="KR_dom"/>
</dbReference>
<dbReference type="PRINTS" id="PR00081">
    <property type="entry name" value="GDHRDH"/>
</dbReference>
<dbReference type="OMA" id="WVNSQVL"/>
<comment type="similarity">
    <text evidence="1">Belongs to the short-chain dehydrogenases/reductases (SDR) family.</text>
</comment>
<dbReference type="InterPro" id="IPR002347">
    <property type="entry name" value="SDR_fam"/>
</dbReference>
<dbReference type="AlphaFoldDB" id="A9NWA9"/>
<reference evidence="4" key="1">
    <citation type="journal article" date="2008" name="BMC Genomics">
        <title>A conifer genomics resource of 200,000 spruce (Picea spp.) ESTs and 6,464 high-quality, sequence-finished full-length cDNAs for Sitka spruce (Picea sitchensis).</title>
        <authorList>
            <person name="Ralph S.G."/>
            <person name="Chun H.J."/>
            <person name="Kolosova N."/>
            <person name="Cooper D."/>
            <person name="Oddy C."/>
            <person name="Ritland C.E."/>
            <person name="Kirkpatrick R."/>
            <person name="Moore R."/>
            <person name="Barber S."/>
            <person name="Holt R.A."/>
            <person name="Jones S.J."/>
            <person name="Marra M.A."/>
            <person name="Douglas C.J."/>
            <person name="Ritland K."/>
            <person name="Bohlmann J."/>
        </authorList>
    </citation>
    <scope>NUCLEOTIDE SEQUENCE</scope>
    <source>
        <tissue evidence="4">Bark</tissue>
    </source>
</reference>
<accession>A9NWA9</accession>
<dbReference type="SUPFAM" id="SSF51735">
    <property type="entry name" value="NAD(P)-binding Rossmann-fold domains"/>
    <property type="match status" value="1"/>
</dbReference>
<dbReference type="Gene3D" id="3.40.50.720">
    <property type="entry name" value="NAD(P)-binding Rossmann-like Domain"/>
    <property type="match status" value="1"/>
</dbReference>
<proteinExistence type="evidence at transcript level"/>
<name>A9NWA9_PICSI</name>
<evidence type="ECO:0000259" key="3">
    <source>
        <dbReference type="SMART" id="SM00822"/>
    </source>
</evidence>
<evidence type="ECO:0000256" key="1">
    <source>
        <dbReference type="ARBA" id="ARBA00006484"/>
    </source>
</evidence>
<dbReference type="InterPro" id="IPR020904">
    <property type="entry name" value="Sc_DH/Rdtase_CS"/>
</dbReference>
<dbReference type="CDD" id="cd05362">
    <property type="entry name" value="THN_reductase-like_SDR_c"/>
    <property type="match status" value="1"/>
</dbReference>
<protein>
    <recommendedName>
        <fullName evidence="3">Ketoreductase domain-containing protein</fullName>
    </recommendedName>
</protein>
<dbReference type="SMART" id="SM00822">
    <property type="entry name" value="PKS_KR"/>
    <property type="match status" value="1"/>
</dbReference>